<feature type="chain" id="PRO_5034304674" description="Beta-xylosidase C-terminal Concanavalin A-like domain-containing protein" evidence="5">
    <location>
        <begin position="19"/>
        <end position="514"/>
    </location>
</feature>
<dbReference type="PANTHER" id="PTHR42812:SF15">
    <property type="entry name" value="HYDROLASE, PUTATIVE (AFU_ORTHOLOGUE AFUA_2G00930)-RELATED"/>
    <property type="match status" value="1"/>
</dbReference>
<feature type="signal peptide" evidence="5">
    <location>
        <begin position="1"/>
        <end position="18"/>
    </location>
</feature>
<feature type="domain" description="Beta-xylosidase C-terminal Concanavalin A-like" evidence="6">
    <location>
        <begin position="316"/>
        <end position="498"/>
    </location>
</feature>
<dbReference type="Pfam" id="PF04616">
    <property type="entry name" value="Glyco_hydro_43"/>
    <property type="match status" value="1"/>
</dbReference>
<dbReference type="Gene3D" id="2.115.10.20">
    <property type="entry name" value="Glycosyl hydrolase domain, family 43"/>
    <property type="match status" value="1"/>
</dbReference>
<keyword evidence="5" id="KW-0732">Signal</keyword>
<dbReference type="SUPFAM" id="SSF75005">
    <property type="entry name" value="Arabinanase/levansucrase/invertase"/>
    <property type="match status" value="1"/>
</dbReference>
<name>A0A8H7TNN7_BIOOC</name>
<dbReference type="InterPro" id="IPR006710">
    <property type="entry name" value="Glyco_hydro_43"/>
</dbReference>
<protein>
    <recommendedName>
        <fullName evidence="6">Beta-xylosidase C-terminal Concanavalin A-like domain-containing protein</fullName>
    </recommendedName>
</protein>
<comment type="similarity">
    <text evidence="1 4">Belongs to the glycosyl hydrolase 43 family.</text>
</comment>
<dbReference type="InterPro" id="IPR041542">
    <property type="entry name" value="GH43_C2"/>
</dbReference>
<dbReference type="Pfam" id="PF17851">
    <property type="entry name" value="GH43_C2"/>
    <property type="match status" value="1"/>
</dbReference>
<dbReference type="AlphaFoldDB" id="A0A8H7TNN7"/>
<dbReference type="PANTHER" id="PTHR42812">
    <property type="entry name" value="BETA-XYLOSIDASE"/>
    <property type="match status" value="1"/>
</dbReference>
<evidence type="ECO:0000259" key="6">
    <source>
        <dbReference type="Pfam" id="PF17851"/>
    </source>
</evidence>
<dbReference type="GO" id="GO:0005975">
    <property type="term" value="P:carbohydrate metabolic process"/>
    <property type="evidence" value="ECO:0007669"/>
    <property type="project" value="InterPro"/>
</dbReference>
<dbReference type="Gene3D" id="2.60.120.200">
    <property type="match status" value="1"/>
</dbReference>
<keyword evidence="2 4" id="KW-0378">Hydrolase</keyword>
<organism evidence="7 8">
    <name type="scientific">Bionectria ochroleuca</name>
    <name type="common">Gliocladium roseum</name>
    <dbReference type="NCBI Taxonomy" id="29856"/>
    <lineage>
        <taxon>Eukaryota</taxon>
        <taxon>Fungi</taxon>
        <taxon>Dikarya</taxon>
        <taxon>Ascomycota</taxon>
        <taxon>Pezizomycotina</taxon>
        <taxon>Sordariomycetes</taxon>
        <taxon>Hypocreomycetidae</taxon>
        <taxon>Hypocreales</taxon>
        <taxon>Bionectriaceae</taxon>
        <taxon>Clonostachys</taxon>
    </lineage>
</organism>
<proteinExistence type="inferred from homology"/>
<dbReference type="SUPFAM" id="SSF49899">
    <property type="entry name" value="Concanavalin A-like lectins/glucanases"/>
    <property type="match status" value="1"/>
</dbReference>
<evidence type="ECO:0000256" key="3">
    <source>
        <dbReference type="ARBA" id="ARBA00023295"/>
    </source>
</evidence>
<keyword evidence="3 4" id="KW-0326">Glycosidase</keyword>
<evidence type="ECO:0000313" key="8">
    <source>
        <dbReference type="Proteomes" id="UP000616885"/>
    </source>
</evidence>
<evidence type="ECO:0000313" key="7">
    <source>
        <dbReference type="EMBL" id="KAF9751255.1"/>
    </source>
</evidence>
<sequence>MFLKQLLAIGNCLLIAAAQTFSNPVIWEDLPDNEVTRVDNAFYMTASSFHLSPGAPILRSYDLVNWEPIGHSVPTLDFGPSYDMTDSQTAYVAGIWASTLRHREFDDKWYFLACVGFSKTYIYVADEADGTWTRHSTIDHCFYDAGLLFDGEAVYVAYGNTKINIAQLSTDLISVVANELVFETPADIGALEGSRMYRRDGNYYIFVTRPPNAQYTLKSSSPWGPFEHRVLCDNIALTSAPGGGAPHQGSLLDTPDGNWYYVGFTDIYPGGRAPVLAPITWGDDGFPTLVTIDGKWGDYSYPLPEVKQPDTLGLYEFRGSVLGPQWQWNHNPNTGSFTVNNGLELRTATVTQDIYLARNTLTHRIRGPVGTGTINLDFTAMADGDRAGLSLFRDDSAMIGIEREGDSWSLVARRSVMDERKKHGESVQELARVDNIAFREVWLRVSADVHPNRMGQGLLSFSVDNLNFTELSRFNLRRTWPFFLGYRYGIYNYASKGLGGLVRVSSFLNEVANQ</sequence>
<comment type="caution">
    <text evidence="7">The sequence shown here is derived from an EMBL/GenBank/DDBJ whole genome shotgun (WGS) entry which is preliminary data.</text>
</comment>
<dbReference type="GO" id="GO:0004553">
    <property type="term" value="F:hydrolase activity, hydrolyzing O-glycosyl compounds"/>
    <property type="evidence" value="ECO:0007669"/>
    <property type="project" value="InterPro"/>
</dbReference>
<reference evidence="7" key="1">
    <citation type="submission" date="2020-10" db="EMBL/GenBank/DDBJ databases">
        <title>High-Quality Genome Resource of Clonostachys rosea strain S41 by Oxford Nanopore Long-Read Sequencing.</title>
        <authorList>
            <person name="Wang H."/>
        </authorList>
    </citation>
    <scope>NUCLEOTIDE SEQUENCE</scope>
    <source>
        <strain evidence="7">S41</strain>
    </source>
</reference>
<evidence type="ECO:0000256" key="2">
    <source>
        <dbReference type="ARBA" id="ARBA00022801"/>
    </source>
</evidence>
<dbReference type="EMBL" id="JADCTT010000006">
    <property type="protein sequence ID" value="KAF9751255.1"/>
    <property type="molecule type" value="Genomic_DNA"/>
</dbReference>
<accession>A0A8H7TNN7</accession>
<dbReference type="InterPro" id="IPR023296">
    <property type="entry name" value="Glyco_hydro_beta-prop_sf"/>
</dbReference>
<evidence type="ECO:0000256" key="4">
    <source>
        <dbReference type="RuleBase" id="RU361187"/>
    </source>
</evidence>
<dbReference type="InterPro" id="IPR051795">
    <property type="entry name" value="Glycosyl_Hydrlase_43"/>
</dbReference>
<dbReference type="CDD" id="cd09001">
    <property type="entry name" value="GH43_FsAxh1-like"/>
    <property type="match status" value="1"/>
</dbReference>
<gene>
    <name evidence="7" type="ORF">IM811_015475</name>
</gene>
<evidence type="ECO:0000256" key="1">
    <source>
        <dbReference type="ARBA" id="ARBA00009865"/>
    </source>
</evidence>
<dbReference type="Proteomes" id="UP000616885">
    <property type="component" value="Unassembled WGS sequence"/>
</dbReference>
<dbReference type="InterPro" id="IPR013320">
    <property type="entry name" value="ConA-like_dom_sf"/>
</dbReference>
<evidence type="ECO:0000256" key="5">
    <source>
        <dbReference type="SAM" id="SignalP"/>
    </source>
</evidence>